<feature type="compositionally biased region" description="Low complexity" evidence="5">
    <location>
        <begin position="216"/>
        <end position="228"/>
    </location>
</feature>
<evidence type="ECO:0008006" key="9">
    <source>
        <dbReference type="Google" id="ProtNLM"/>
    </source>
</evidence>
<evidence type="ECO:0000256" key="6">
    <source>
        <dbReference type="SAM" id="Phobius"/>
    </source>
</evidence>
<evidence type="ECO:0000256" key="1">
    <source>
        <dbReference type="ARBA" id="ARBA00004167"/>
    </source>
</evidence>
<proteinExistence type="predicted"/>
<dbReference type="STRING" id="708187.A0A1Q8S3D2"/>
<dbReference type="PANTHER" id="PTHR15549:SF27">
    <property type="entry name" value="CHITIN-BINDING TYPE-1 DOMAIN-CONTAINING PROTEIN"/>
    <property type="match status" value="1"/>
</dbReference>
<keyword evidence="3 6" id="KW-1133">Transmembrane helix</keyword>
<sequence length="438" mass="46981">MLFPPTVNRVTENGGGESQNSPFTTTTTDLARATNKVTLDVNNLGDGSTHRILLPGTGRKYVYITTDGKVDIVEASWVCFGESRVNKTVLQKATPKTSNSNIAQPATSPKHRQIRSLDDTLDGIGFNIRDLESDDMTFEDDNSLSLPTGNRTLNELYTGKNMTIELHWTTGEQNFISESRVFSLFNGALSSAAYQELSNSLDGDDNSREYSPDSDGSSSTRPSPGASSLTSSVAEPTGSAAGVTGIGDTNYSTGGNNKGLSDGAIAGIVVGAVLGVALIAFLLWLLFLRRRRRATHVSDGSGHGPHDYLADKEAHARITESPHSPYSDDGHVHLQQQQQQQSIQRNGPEPAIPASAVGDRGHGHFAAPYGEVRTPIAAQSVEDMSRSGARSSTPNVNPNVSHLIEDGMTDDEIRRLEEEERALDAAIEQAGQGHGQRR</sequence>
<keyword evidence="4 6" id="KW-0472">Membrane</keyword>
<dbReference type="PANTHER" id="PTHR15549">
    <property type="entry name" value="PAIRED IMMUNOGLOBULIN-LIKE TYPE 2 RECEPTOR"/>
    <property type="match status" value="1"/>
</dbReference>
<feature type="region of interest" description="Disordered" evidence="5">
    <location>
        <begin position="320"/>
        <end position="367"/>
    </location>
</feature>
<organism evidence="7 8">
    <name type="scientific">Colletotrichum chlorophyti</name>
    <dbReference type="NCBI Taxonomy" id="708187"/>
    <lineage>
        <taxon>Eukaryota</taxon>
        <taxon>Fungi</taxon>
        <taxon>Dikarya</taxon>
        <taxon>Ascomycota</taxon>
        <taxon>Pezizomycotina</taxon>
        <taxon>Sordariomycetes</taxon>
        <taxon>Hypocreomycetidae</taxon>
        <taxon>Glomerellales</taxon>
        <taxon>Glomerellaceae</taxon>
        <taxon>Colletotrichum</taxon>
    </lineage>
</organism>
<comment type="caution">
    <text evidence="7">The sequence shown here is derived from an EMBL/GenBank/DDBJ whole genome shotgun (WGS) entry which is preliminary data.</text>
</comment>
<comment type="subcellular location">
    <subcellularLocation>
        <location evidence="1">Membrane</location>
        <topology evidence="1">Single-pass membrane protein</topology>
    </subcellularLocation>
</comment>
<protein>
    <recommendedName>
        <fullName evidence="9">Mid2 domain-containing protein</fullName>
    </recommendedName>
</protein>
<evidence type="ECO:0000256" key="2">
    <source>
        <dbReference type="ARBA" id="ARBA00022692"/>
    </source>
</evidence>
<feature type="compositionally biased region" description="Basic and acidic residues" evidence="5">
    <location>
        <begin position="320"/>
        <end position="332"/>
    </location>
</feature>
<gene>
    <name evidence="7" type="ORF">CCHL11_05025</name>
</gene>
<dbReference type="GO" id="GO:0016020">
    <property type="term" value="C:membrane"/>
    <property type="evidence" value="ECO:0007669"/>
    <property type="project" value="UniProtKB-SubCell"/>
</dbReference>
<evidence type="ECO:0000313" key="8">
    <source>
        <dbReference type="Proteomes" id="UP000186583"/>
    </source>
</evidence>
<feature type="compositionally biased region" description="Polar residues" evidence="5">
    <location>
        <begin position="388"/>
        <end position="400"/>
    </location>
</feature>
<evidence type="ECO:0000313" key="7">
    <source>
        <dbReference type="EMBL" id="OLN95917.1"/>
    </source>
</evidence>
<dbReference type="InterPro" id="IPR051694">
    <property type="entry name" value="Immunoregulatory_rcpt-like"/>
</dbReference>
<feature type="region of interest" description="Disordered" evidence="5">
    <location>
        <begin position="381"/>
        <end position="410"/>
    </location>
</feature>
<evidence type="ECO:0000256" key="5">
    <source>
        <dbReference type="SAM" id="MobiDB-lite"/>
    </source>
</evidence>
<name>A0A1Q8S3D2_9PEZI</name>
<feature type="region of interest" description="Disordered" evidence="5">
    <location>
        <begin position="198"/>
        <end position="245"/>
    </location>
</feature>
<dbReference type="Proteomes" id="UP000186583">
    <property type="component" value="Unassembled WGS sequence"/>
</dbReference>
<evidence type="ECO:0000256" key="4">
    <source>
        <dbReference type="ARBA" id="ARBA00023136"/>
    </source>
</evidence>
<keyword evidence="2 6" id="KW-0812">Transmembrane</keyword>
<dbReference type="AlphaFoldDB" id="A0A1Q8S3D2"/>
<feature type="transmembrane region" description="Helical" evidence="6">
    <location>
        <begin position="264"/>
        <end position="288"/>
    </location>
</feature>
<dbReference type="EMBL" id="MPGH01000026">
    <property type="protein sequence ID" value="OLN95917.1"/>
    <property type="molecule type" value="Genomic_DNA"/>
</dbReference>
<accession>A0A1Q8S3D2</accession>
<evidence type="ECO:0000256" key="3">
    <source>
        <dbReference type="ARBA" id="ARBA00022989"/>
    </source>
</evidence>
<feature type="region of interest" description="Disordered" evidence="5">
    <location>
        <begin position="1"/>
        <end position="25"/>
    </location>
</feature>
<keyword evidence="8" id="KW-1185">Reference proteome</keyword>
<dbReference type="OrthoDB" id="5240751at2759"/>
<dbReference type="GO" id="GO:0071944">
    <property type="term" value="C:cell periphery"/>
    <property type="evidence" value="ECO:0007669"/>
    <property type="project" value="UniProtKB-ARBA"/>
</dbReference>
<reference evidence="7 8" key="1">
    <citation type="submission" date="2016-11" db="EMBL/GenBank/DDBJ databases">
        <title>Draft Genome Assembly of Colletotrichum chlorophyti a pathogen of herbaceous plants.</title>
        <authorList>
            <person name="Gan P."/>
            <person name="Narusaka M."/>
            <person name="Tsushima A."/>
            <person name="Narusaka Y."/>
            <person name="Takano Y."/>
            <person name="Shirasu K."/>
        </authorList>
    </citation>
    <scope>NUCLEOTIDE SEQUENCE [LARGE SCALE GENOMIC DNA]</scope>
    <source>
        <strain evidence="7 8">NTL11</strain>
    </source>
</reference>